<organism evidence="1 2">
    <name type="scientific">Acrasis kona</name>
    <dbReference type="NCBI Taxonomy" id="1008807"/>
    <lineage>
        <taxon>Eukaryota</taxon>
        <taxon>Discoba</taxon>
        <taxon>Heterolobosea</taxon>
        <taxon>Tetramitia</taxon>
        <taxon>Eutetramitia</taxon>
        <taxon>Acrasidae</taxon>
        <taxon>Acrasis</taxon>
    </lineage>
</organism>
<dbReference type="Proteomes" id="UP001431209">
    <property type="component" value="Unassembled WGS sequence"/>
</dbReference>
<dbReference type="AlphaFoldDB" id="A0AAW2YIK5"/>
<dbReference type="InterPro" id="IPR011989">
    <property type="entry name" value="ARM-like"/>
</dbReference>
<protein>
    <submittedName>
        <fullName evidence="1">Uncharacterized protein</fullName>
    </submittedName>
</protein>
<gene>
    <name evidence="1" type="ORF">AKO1_005917</name>
</gene>
<dbReference type="InterPro" id="IPR016024">
    <property type="entry name" value="ARM-type_fold"/>
</dbReference>
<proteinExistence type="predicted"/>
<dbReference type="EMBL" id="JAOPGA020000144">
    <property type="protein sequence ID" value="KAL0477125.1"/>
    <property type="molecule type" value="Genomic_DNA"/>
</dbReference>
<evidence type="ECO:0000313" key="1">
    <source>
        <dbReference type="EMBL" id="KAL0477125.1"/>
    </source>
</evidence>
<dbReference type="Gene3D" id="1.25.10.10">
    <property type="entry name" value="Leucine-rich Repeat Variant"/>
    <property type="match status" value="1"/>
</dbReference>
<accession>A0AAW2YIK5</accession>
<dbReference type="SUPFAM" id="SSF48371">
    <property type="entry name" value="ARM repeat"/>
    <property type="match status" value="1"/>
</dbReference>
<keyword evidence="2" id="KW-1185">Reference proteome</keyword>
<reference evidence="1 2" key="1">
    <citation type="submission" date="2024-03" db="EMBL/GenBank/DDBJ databases">
        <title>The Acrasis kona genome and developmental transcriptomes reveal deep origins of eukaryotic multicellular pathways.</title>
        <authorList>
            <person name="Sheikh S."/>
            <person name="Fu C.-J."/>
            <person name="Brown M.W."/>
            <person name="Baldauf S.L."/>
        </authorList>
    </citation>
    <scope>NUCLEOTIDE SEQUENCE [LARGE SCALE GENOMIC DNA]</scope>
    <source>
        <strain evidence="1 2">ATCC MYA-3509</strain>
    </source>
</reference>
<comment type="caution">
    <text evidence="1">The sequence shown here is derived from an EMBL/GenBank/DDBJ whole genome shotgun (WGS) entry which is preliminary data.</text>
</comment>
<evidence type="ECO:0000313" key="2">
    <source>
        <dbReference type="Proteomes" id="UP001431209"/>
    </source>
</evidence>
<sequence>MNQLITSEDGLNNTYVRKSAADLLICSIQCDPSEEYLKRIDKELISSLSNNHLFCFIELCYYLLSERDNTIKTNNVNKKRAIESLLESLNVVEHIVEIISKNFEQDQSASRKRAIDILVMLSDSNTDFDCSIILEHFIINKAQLNWWEHNHLSDLELCLNLLQSLNQKWLIGHSKDINRIELVKSLQKMWRLMLVIIEDDQSTVEAIQNIHVMKRGRLIEHIVKCFINIWSCLQSTREVLIDSIVPYISSTLNEYRHSNDSLCTQALKLLLLLFEHDPKNTYQNVTKAGLDVFVNRIFSSSNNSQLYNLCASIVGLFSKDSIAYRQMLVKRLYDINWEIRDTSLQLIKHGIETNLFPIDDLTVNTILNRMCDAEPFVRLRAIGVMDDLIIYNKINDIPLIKLLDSTQQCVDFYVHEAVMKTLTRWMIDGVLSWSVFNETAVEHVSRIADRAYNEFDYELMRHLLEFYSNAVLCSKNLSTLEKLTLMKNLHIDVIITDLIQGVVTAGRVHDALLDKICNKFLNQTVLDESLSDLVNQLSKFKMYYPESKQDKVVDVVDFFTMREEGYDCY</sequence>
<name>A0AAW2YIK5_9EUKA</name>